<dbReference type="PROSITE" id="PS00066">
    <property type="entry name" value="HMG_COA_REDUCTASE_1"/>
    <property type="match status" value="1"/>
</dbReference>
<dbReference type="NCBIfam" id="TIGR00532">
    <property type="entry name" value="HMG_CoA_R_NAD"/>
    <property type="match status" value="1"/>
</dbReference>
<dbReference type="GO" id="GO:0004420">
    <property type="term" value="F:hydroxymethylglutaryl-CoA reductase (NADPH) activity"/>
    <property type="evidence" value="ECO:0007669"/>
    <property type="project" value="InterPro"/>
</dbReference>
<dbReference type="EMBL" id="CP022315">
    <property type="protein sequence ID" value="ASK62471.1"/>
    <property type="molecule type" value="Genomic_DNA"/>
</dbReference>
<organism evidence="4 5">
    <name type="scientific">Virgibacillus phasianinus</name>
    <dbReference type="NCBI Taxonomy" id="2017483"/>
    <lineage>
        <taxon>Bacteria</taxon>
        <taxon>Bacillati</taxon>
        <taxon>Bacillota</taxon>
        <taxon>Bacilli</taxon>
        <taxon>Bacillales</taxon>
        <taxon>Bacillaceae</taxon>
        <taxon>Virgibacillus</taxon>
    </lineage>
</organism>
<dbReference type="Pfam" id="PF00368">
    <property type="entry name" value="HMG-CoA_red"/>
    <property type="match status" value="1"/>
</dbReference>
<dbReference type="InterPro" id="IPR009029">
    <property type="entry name" value="HMG_CoA_Rdtase_sub-bd_dom_sf"/>
</dbReference>
<evidence type="ECO:0000313" key="4">
    <source>
        <dbReference type="EMBL" id="ASK62471.1"/>
    </source>
</evidence>
<comment type="similarity">
    <text evidence="1 3">Belongs to the HMG-CoA reductase family.</text>
</comment>
<dbReference type="EC" id="1.1.1.88" evidence="3"/>
<dbReference type="InterPro" id="IPR002202">
    <property type="entry name" value="HMG_CoA_Rdtase"/>
</dbReference>
<dbReference type="GO" id="GO:0140643">
    <property type="term" value="F:hydroxymethylglutaryl-CoA reductase (NADH) activity"/>
    <property type="evidence" value="ECO:0007669"/>
    <property type="project" value="UniProtKB-EC"/>
</dbReference>
<dbReference type="CDD" id="cd00644">
    <property type="entry name" value="HMG-CoA_reductase_classII"/>
    <property type="match status" value="1"/>
</dbReference>
<accession>A0A220U3S4</accession>
<dbReference type="InterPro" id="IPR004553">
    <property type="entry name" value="HMG_CoA_Rdtase_bac-typ"/>
</dbReference>
<dbReference type="PROSITE" id="PS01192">
    <property type="entry name" value="HMG_COA_REDUCTASE_3"/>
    <property type="match status" value="1"/>
</dbReference>
<dbReference type="SUPFAM" id="SSF55035">
    <property type="entry name" value="NAD-binding domain of HMG-CoA reductase"/>
    <property type="match status" value="1"/>
</dbReference>
<evidence type="ECO:0000256" key="3">
    <source>
        <dbReference type="RuleBase" id="RU361219"/>
    </source>
</evidence>
<dbReference type="PRINTS" id="PR00071">
    <property type="entry name" value="HMGCOARDTASE"/>
</dbReference>
<dbReference type="RefSeq" id="WP_089061731.1">
    <property type="nucleotide sequence ID" value="NZ_CP022315.1"/>
</dbReference>
<dbReference type="PROSITE" id="PS00318">
    <property type="entry name" value="HMG_COA_REDUCTASE_2"/>
    <property type="match status" value="1"/>
</dbReference>
<evidence type="ECO:0000256" key="1">
    <source>
        <dbReference type="ARBA" id="ARBA00007661"/>
    </source>
</evidence>
<name>A0A220U3S4_9BACI</name>
<dbReference type="PANTHER" id="PTHR10572">
    <property type="entry name" value="3-HYDROXY-3-METHYLGLUTARYL-COENZYME A REDUCTASE"/>
    <property type="match status" value="1"/>
</dbReference>
<dbReference type="InterPro" id="IPR023076">
    <property type="entry name" value="HMG_CoA_Rdtase_CS"/>
</dbReference>
<keyword evidence="2 3" id="KW-0560">Oxidoreductase</keyword>
<dbReference type="PANTHER" id="PTHR10572:SF24">
    <property type="entry name" value="3-HYDROXY-3-METHYLGLUTARYL-COENZYME A REDUCTASE"/>
    <property type="match status" value="1"/>
</dbReference>
<comment type="pathway">
    <text evidence="3">Metabolic intermediate metabolism; (R)-mevalonate degradation; (S)-3-hydroxy-3-methylglutaryl-CoA from (R)-mevalonate: step 1/1.</text>
</comment>
<evidence type="ECO:0000256" key="2">
    <source>
        <dbReference type="ARBA" id="ARBA00023002"/>
    </source>
</evidence>
<dbReference type="PROSITE" id="PS50065">
    <property type="entry name" value="HMG_COA_REDUCTASE_4"/>
    <property type="match status" value="1"/>
</dbReference>
<dbReference type="GO" id="GO:0015936">
    <property type="term" value="P:coenzyme A metabolic process"/>
    <property type="evidence" value="ECO:0007669"/>
    <property type="project" value="InterPro"/>
</dbReference>
<gene>
    <name evidence="4" type="ORF">CFK37_10080</name>
</gene>
<proteinExistence type="inferred from homology"/>
<keyword evidence="5" id="KW-1185">Reference proteome</keyword>
<dbReference type="Gene3D" id="3.90.770.10">
    <property type="entry name" value="3-hydroxy-3-methylglutaryl-coenzyme A Reductase, Chain A, domain 2"/>
    <property type="match status" value="2"/>
</dbReference>
<protein>
    <recommendedName>
        <fullName evidence="3">3-hydroxy-3-methylglutaryl coenzyme A reductase</fullName>
        <shortName evidence="3">HMG-CoA reductase</shortName>
        <ecNumber evidence="3">1.1.1.88</ecNumber>
    </recommendedName>
</protein>
<dbReference type="OrthoDB" id="9764892at2"/>
<dbReference type="KEGG" id="vil:CFK37_10080"/>
<dbReference type="AlphaFoldDB" id="A0A220U3S4"/>
<keyword evidence="3" id="KW-0520">NAD</keyword>
<comment type="catalytic activity">
    <reaction evidence="3">
        <text>(R)-mevalonate + 2 NAD(+) + CoA = (3S)-3-hydroxy-3-methylglutaryl-CoA + 2 NADH + 2 H(+)</text>
        <dbReference type="Rhea" id="RHEA:14833"/>
        <dbReference type="ChEBI" id="CHEBI:15378"/>
        <dbReference type="ChEBI" id="CHEBI:36464"/>
        <dbReference type="ChEBI" id="CHEBI:43074"/>
        <dbReference type="ChEBI" id="CHEBI:57287"/>
        <dbReference type="ChEBI" id="CHEBI:57540"/>
        <dbReference type="ChEBI" id="CHEBI:57945"/>
        <dbReference type="EC" id="1.1.1.88"/>
    </reaction>
</comment>
<dbReference type="SUPFAM" id="SSF56542">
    <property type="entry name" value="Substrate-binding domain of HMG-CoA reductase"/>
    <property type="match status" value="1"/>
</dbReference>
<dbReference type="Gene3D" id="1.10.8.660">
    <property type="match status" value="1"/>
</dbReference>
<dbReference type="InterPro" id="IPR023074">
    <property type="entry name" value="HMG_CoA_Rdtase_cat_sf"/>
</dbReference>
<dbReference type="Proteomes" id="UP000198312">
    <property type="component" value="Chromosome"/>
</dbReference>
<dbReference type="UniPathway" id="UPA00257">
    <property type="reaction ID" value="UER00367"/>
</dbReference>
<reference evidence="4 5" key="1">
    <citation type="submission" date="2017-07" db="EMBL/GenBank/DDBJ databases">
        <title>Virgibacillus sp. LM2416.</title>
        <authorList>
            <person name="Tak E.J."/>
            <person name="Bae J.-W."/>
        </authorList>
    </citation>
    <scope>NUCLEOTIDE SEQUENCE [LARGE SCALE GENOMIC DNA]</scope>
    <source>
        <strain evidence="4 5">LM2416</strain>
    </source>
</reference>
<sequence>MTGTRIPGFYNLSPEERLDLIAETANLTEDEKKVLMGLSPLSITRANRMVENVIGFIPIPLGVAANFKVNNKETFVPMATEEPSVIAAASHAAKLAYETGGFFATTTGSIMRGQIQLTNIQNPYGEMARLYENKGRILELCNEQDPTLVSLGGGAKDIEVHIIEEGESPMIVLHLLVDTRDAMGANAVNTMAEAVAPLIESITHGRVNLRIISNLADKRLVRVRGEFKRETIGGAKVVNDIIEAYKLADVDPYRATTHNKGIMNGISAVVLATGNDTRAIEAGAHAYAARSGRYRSLTHWEKNHEGDLVGTMEIPMAVGIVGGGTKSNPVANLALKVLGVKTAEELAGIIAATGLAQNFGGLKALATEGIQKGHMALHARSLALMAGADESNIDAIVERAVQDQDVRYDHILAIINSEEGRG</sequence>
<evidence type="ECO:0000313" key="5">
    <source>
        <dbReference type="Proteomes" id="UP000198312"/>
    </source>
</evidence>
<dbReference type="InterPro" id="IPR009023">
    <property type="entry name" value="HMG_CoA_Rdtase_NAD(P)-bd_sf"/>
</dbReference>